<reference evidence="1 2" key="1">
    <citation type="submission" date="2017-10" db="EMBL/GenBank/DDBJ databases">
        <title>Development of genomic resources for the powdery mildew, Erysiphe pulchra.</title>
        <authorList>
            <person name="Wadl P.A."/>
            <person name="Mack B.M."/>
            <person name="Moore G."/>
            <person name="Beltz S.B."/>
        </authorList>
    </citation>
    <scope>NUCLEOTIDE SEQUENCE [LARGE SCALE GENOMIC DNA]</scope>
    <source>
        <strain evidence="1">Cflorida</strain>
    </source>
</reference>
<comment type="caution">
    <text evidence="1">The sequence shown here is derived from an EMBL/GenBank/DDBJ whole genome shotgun (WGS) entry which is preliminary data.</text>
</comment>
<proteinExistence type="predicted"/>
<organism evidence="1 2">
    <name type="scientific">Erysiphe pulchra</name>
    <dbReference type="NCBI Taxonomy" id="225359"/>
    <lineage>
        <taxon>Eukaryota</taxon>
        <taxon>Fungi</taxon>
        <taxon>Dikarya</taxon>
        <taxon>Ascomycota</taxon>
        <taxon>Pezizomycotina</taxon>
        <taxon>Leotiomycetes</taxon>
        <taxon>Erysiphales</taxon>
        <taxon>Erysiphaceae</taxon>
        <taxon>Erysiphe</taxon>
    </lineage>
</organism>
<dbReference type="AlphaFoldDB" id="A0A2S4PXF5"/>
<evidence type="ECO:0000313" key="2">
    <source>
        <dbReference type="Proteomes" id="UP000237438"/>
    </source>
</evidence>
<dbReference type="STRING" id="225359.A0A2S4PXF5"/>
<accession>A0A2S4PXF5</accession>
<name>A0A2S4PXF5_9PEZI</name>
<protein>
    <submittedName>
        <fullName evidence="1">Uncharacterized protein</fullName>
    </submittedName>
</protein>
<dbReference type="EMBL" id="PEDP01000268">
    <property type="protein sequence ID" value="POS86705.1"/>
    <property type="molecule type" value="Genomic_DNA"/>
</dbReference>
<keyword evidence="2" id="KW-1185">Reference proteome</keyword>
<gene>
    <name evidence="1" type="ORF">EPUL_002191</name>
</gene>
<dbReference type="Proteomes" id="UP000237438">
    <property type="component" value="Unassembled WGS sequence"/>
</dbReference>
<evidence type="ECO:0000313" key="1">
    <source>
        <dbReference type="EMBL" id="POS86705.1"/>
    </source>
</evidence>
<sequence length="107" mass="11769">MSSSTRLQTPKNQPDDRVFLRLHENSPLRTHSGYALQTLLKSKLSSEGNLISSILPTKSGFAISQSKGNNVALEEKIASSNFFGDARIEKTSPWTSYPISNVPRSFG</sequence>